<accession>A0A165GWQ5</accession>
<keyword evidence="2" id="KW-1185">Reference proteome</keyword>
<dbReference type="AlphaFoldDB" id="A0A165GWQ5"/>
<organism evidence="1 2">
    <name type="scientific">Laetiporus sulphureus 93-53</name>
    <dbReference type="NCBI Taxonomy" id="1314785"/>
    <lineage>
        <taxon>Eukaryota</taxon>
        <taxon>Fungi</taxon>
        <taxon>Dikarya</taxon>
        <taxon>Basidiomycota</taxon>
        <taxon>Agaricomycotina</taxon>
        <taxon>Agaricomycetes</taxon>
        <taxon>Polyporales</taxon>
        <taxon>Laetiporus</taxon>
    </lineage>
</organism>
<protein>
    <submittedName>
        <fullName evidence="1">Uncharacterized protein</fullName>
    </submittedName>
</protein>
<reference evidence="1 2" key="1">
    <citation type="journal article" date="2016" name="Mol. Biol. Evol.">
        <title>Comparative Genomics of Early-Diverging Mushroom-Forming Fungi Provides Insights into the Origins of Lignocellulose Decay Capabilities.</title>
        <authorList>
            <person name="Nagy L.G."/>
            <person name="Riley R."/>
            <person name="Tritt A."/>
            <person name="Adam C."/>
            <person name="Daum C."/>
            <person name="Floudas D."/>
            <person name="Sun H."/>
            <person name="Yadav J.S."/>
            <person name="Pangilinan J."/>
            <person name="Larsson K.H."/>
            <person name="Matsuura K."/>
            <person name="Barry K."/>
            <person name="Labutti K."/>
            <person name="Kuo R."/>
            <person name="Ohm R.A."/>
            <person name="Bhattacharya S.S."/>
            <person name="Shirouzu T."/>
            <person name="Yoshinaga Y."/>
            <person name="Martin F.M."/>
            <person name="Grigoriev I.V."/>
            <person name="Hibbett D.S."/>
        </authorList>
    </citation>
    <scope>NUCLEOTIDE SEQUENCE [LARGE SCALE GENOMIC DNA]</scope>
    <source>
        <strain evidence="1 2">93-53</strain>
    </source>
</reference>
<dbReference type="EMBL" id="KV427608">
    <property type="protein sequence ID" value="KZT10931.1"/>
    <property type="molecule type" value="Genomic_DNA"/>
</dbReference>
<proteinExistence type="predicted"/>
<evidence type="ECO:0000313" key="2">
    <source>
        <dbReference type="Proteomes" id="UP000076871"/>
    </source>
</evidence>
<gene>
    <name evidence="1" type="ORF">LAESUDRAFT_356307</name>
</gene>
<dbReference type="Proteomes" id="UP000076871">
    <property type="component" value="Unassembled WGS sequence"/>
</dbReference>
<dbReference type="InParanoid" id="A0A165GWQ5"/>
<dbReference type="RefSeq" id="XP_040768671.1">
    <property type="nucleotide sequence ID" value="XM_040902151.1"/>
</dbReference>
<evidence type="ECO:0000313" key="1">
    <source>
        <dbReference type="EMBL" id="KZT10931.1"/>
    </source>
</evidence>
<dbReference type="GeneID" id="63819182"/>
<sequence length="308" mass="34933">MASASTSAVPPPPPPIPVIEKRTVTQLKAHFASLSLDHAEIQTLFRAIANQLESVENIGPHHPLYERWDRLRQAHRNLLLRHEADRPSDFDEVVLPTSQSNGMSIEDKRSMIDGFREAIQVHQEAAQQTAHEFHQLAEDIRSFKDEAAALCGYAELSVFWACWNGLKSFFQSVWQVILKLLDKMMATVRSAVQRIRRRRFSHNGPGGSRIIIELEAVPYSRIQEQTEQPSPREIRRNLDNIHNKLSVFCDMWNVVDAACEDLIVDLGQAQGTITQPAPHEANLQSARSVYGVLIECMRAYAQNRPPVF</sequence>
<dbReference type="STRING" id="1314785.A0A165GWQ5"/>
<dbReference type="OrthoDB" id="2771500at2759"/>
<name>A0A165GWQ5_9APHY</name>